<dbReference type="PANTHER" id="PTHR43744:SF9">
    <property type="entry name" value="POLYGALACTURONAN_RHAMNOGALACTURONAN TRANSPORT SYSTEM PERMEASE PROTEIN YTCP"/>
    <property type="match status" value="1"/>
</dbReference>
<comment type="subcellular location">
    <subcellularLocation>
        <location evidence="1 7">Cell membrane</location>
        <topology evidence="1 7">Multi-pass membrane protein</topology>
    </subcellularLocation>
</comment>
<dbReference type="RefSeq" id="WP_110838434.1">
    <property type="nucleotide sequence ID" value="NZ_QJVJ01000001.1"/>
</dbReference>
<proteinExistence type="inferred from homology"/>
<organism evidence="9 10">
    <name type="scientific">Paenibacillus flagellatus</name>
    <dbReference type="NCBI Taxonomy" id="2211139"/>
    <lineage>
        <taxon>Bacteria</taxon>
        <taxon>Bacillati</taxon>
        <taxon>Bacillota</taxon>
        <taxon>Bacilli</taxon>
        <taxon>Bacillales</taxon>
        <taxon>Paenibacillaceae</taxon>
        <taxon>Paenibacillus</taxon>
    </lineage>
</organism>
<dbReference type="PANTHER" id="PTHR43744">
    <property type="entry name" value="ABC TRANSPORTER PERMEASE PROTEIN MG189-RELATED-RELATED"/>
    <property type="match status" value="1"/>
</dbReference>
<evidence type="ECO:0000313" key="10">
    <source>
        <dbReference type="Proteomes" id="UP000247476"/>
    </source>
</evidence>
<protein>
    <submittedName>
        <fullName evidence="9">ABC transporter permease</fullName>
    </submittedName>
</protein>
<dbReference type="PROSITE" id="PS50928">
    <property type="entry name" value="ABC_TM1"/>
    <property type="match status" value="1"/>
</dbReference>
<feature type="transmembrane region" description="Helical" evidence="7">
    <location>
        <begin position="110"/>
        <end position="132"/>
    </location>
</feature>
<feature type="transmembrane region" description="Helical" evidence="7">
    <location>
        <begin position="144"/>
        <end position="162"/>
    </location>
</feature>
<evidence type="ECO:0000256" key="5">
    <source>
        <dbReference type="ARBA" id="ARBA00022989"/>
    </source>
</evidence>
<comment type="caution">
    <text evidence="9">The sequence shown here is derived from an EMBL/GenBank/DDBJ whole genome shotgun (WGS) entry which is preliminary data.</text>
</comment>
<gene>
    <name evidence="9" type="ORF">DLM86_02855</name>
</gene>
<keyword evidence="5 7" id="KW-1133">Transmembrane helix</keyword>
<dbReference type="OrthoDB" id="9810086at2"/>
<evidence type="ECO:0000256" key="2">
    <source>
        <dbReference type="ARBA" id="ARBA00022448"/>
    </source>
</evidence>
<feature type="domain" description="ABC transmembrane type-1" evidence="8">
    <location>
        <begin position="75"/>
        <end position="273"/>
    </location>
</feature>
<accession>A0A2V5KFT0</accession>
<name>A0A2V5KFT0_9BACL</name>
<dbReference type="Pfam" id="PF00528">
    <property type="entry name" value="BPD_transp_1"/>
    <property type="match status" value="1"/>
</dbReference>
<evidence type="ECO:0000256" key="4">
    <source>
        <dbReference type="ARBA" id="ARBA00022692"/>
    </source>
</evidence>
<keyword evidence="6 7" id="KW-0472">Membrane</keyword>
<dbReference type="CDD" id="cd06261">
    <property type="entry name" value="TM_PBP2"/>
    <property type="match status" value="1"/>
</dbReference>
<evidence type="ECO:0000313" key="9">
    <source>
        <dbReference type="EMBL" id="PYI57394.1"/>
    </source>
</evidence>
<dbReference type="Gene3D" id="1.10.3720.10">
    <property type="entry name" value="MetI-like"/>
    <property type="match status" value="1"/>
</dbReference>
<reference evidence="9 10" key="1">
    <citation type="submission" date="2018-05" db="EMBL/GenBank/DDBJ databases">
        <title>Paenibacillus flagellatus sp. nov., isolated from selenium mineral soil.</title>
        <authorList>
            <person name="Dai X."/>
        </authorList>
    </citation>
    <scope>NUCLEOTIDE SEQUENCE [LARGE SCALE GENOMIC DNA]</scope>
    <source>
        <strain evidence="9 10">DXL2</strain>
    </source>
</reference>
<feature type="transmembrane region" description="Helical" evidence="7">
    <location>
        <begin position="77"/>
        <end position="98"/>
    </location>
</feature>
<evidence type="ECO:0000256" key="7">
    <source>
        <dbReference type="RuleBase" id="RU363032"/>
    </source>
</evidence>
<evidence type="ECO:0000256" key="6">
    <source>
        <dbReference type="ARBA" id="ARBA00023136"/>
    </source>
</evidence>
<dbReference type="GO" id="GO:0055085">
    <property type="term" value="P:transmembrane transport"/>
    <property type="evidence" value="ECO:0007669"/>
    <property type="project" value="InterPro"/>
</dbReference>
<keyword evidence="2 7" id="KW-0813">Transport</keyword>
<keyword evidence="10" id="KW-1185">Reference proteome</keyword>
<feature type="transmembrane region" description="Helical" evidence="7">
    <location>
        <begin position="12"/>
        <end position="33"/>
    </location>
</feature>
<dbReference type="InterPro" id="IPR035906">
    <property type="entry name" value="MetI-like_sf"/>
</dbReference>
<evidence type="ECO:0000256" key="3">
    <source>
        <dbReference type="ARBA" id="ARBA00022475"/>
    </source>
</evidence>
<feature type="transmembrane region" description="Helical" evidence="7">
    <location>
        <begin position="183"/>
        <end position="205"/>
    </location>
</feature>
<dbReference type="GO" id="GO:0005886">
    <property type="term" value="C:plasma membrane"/>
    <property type="evidence" value="ECO:0007669"/>
    <property type="project" value="UniProtKB-SubCell"/>
</dbReference>
<dbReference type="EMBL" id="QJVJ01000001">
    <property type="protein sequence ID" value="PYI57394.1"/>
    <property type="molecule type" value="Genomic_DNA"/>
</dbReference>
<dbReference type="AlphaFoldDB" id="A0A2V5KFT0"/>
<dbReference type="InterPro" id="IPR000515">
    <property type="entry name" value="MetI-like"/>
</dbReference>
<dbReference type="Proteomes" id="UP000247476">
    <property type="component" value="Unassembled WGS sequence"/>
</dbReference>
<sequence length="290" mass="32481">MTYDKTWGNRLFDWINGTLLVLAALVCIVPFLYVLAVSFTAPHIVAQGGFILYPKEFSLAAYEYIFSTNTLVRSMGVSVYVTALGTLINLTLTSLLAYPLSRRHLRGRKWMMLGIVFTMLFGGGLIPTYYVVKSLHMIDTLWSLMIPTAISAFNLIVLKNFFQQMPEGLEDSAKIDGCNDVGILIRIVLPLSLPAIATFGLFYAVDHWNRYFQAVMYINDSGKWPVQVLLREIVINASSRIGDTSIEEMYIQPLTIKMAVIVFATLPIIAIYPFLQKHFAKGVMLGSVKG</sequence>
<keyword evidence="3" id="KW-1003">Cell membrane</keyword>
<dbReference type="SUPFAM" id="SSF161098">
    <property type="entry name" value="MetI-like"/>
    <property type="match status" value="1"/>
</dbReference>
<evidence type="ECO:0000256" key="1">
    <source>
        <dbReference type="ARBA" id="ARBA00004651"/>
    </source>
</evidence>
<feature type="transmembrane region" description="Helical" evidence="7">
    <location>
        <begin position="254"/>
        <end position="275"/>
    </location>
</feature>
<comment type="similarity">
    <text evidence="7">Belongs to the binding-protein-dependent transport system permease family.</text>
</comment>
<evidence type="ECO:0000259" key="8">
    <source>
        <dbReference type="PROSITE" id="PS50928"/>
    </source>
</evidence>
<keyword evidence="4 7" id="KW-0812">Transmembrane</keyword>